<keyword evidence="8 9" id="KW-0472">Membrane</keyword>
<comment type="caution">
    <text evidence="11">The sequence shown here is derived from an EMBL/GenBank/DDBJ whole genome shotgun (WGS) entry which is preliminary data.</text>
</comment>
<dbReference type="SUPFAM" id="SSF52540">
    <property type="entry name" value="P-loop containing nucleoside triphosphate hydrolases"/>
    <property type="match status" value="1"/>
</dbReference>
<dbReference type="AlphaFoldDB" id="A0A443RFK1"/>
<evidence type="ECO:0000256" key="2">
    <source>
        <dbReference type="ARBA" id="ARBA00005814"/>
    </source>
</evidence>
<evidence type="ECO:0000256" key="6">
    <source>
        <dbReference type="ARBA" id="ARBA00022840"/>
    </source>
</evidence>
<keyword evidence="4 9" id="KW-0812">Transmembrane</keyword>
<dbReference type="Gene3D" id="3.40.50.300">
    <property type="entry name" value="P-loop containing nucleotide triphosphate hydrolases"/>
    <property type="match status" value="1"/>
</dbReference>
<gene>
    <name evidence="11" type="ORF">B4U79_14816</name>
</gene>
<protein>
    <submittedName>
        <fullName evidence="11">ABC transporter sub-family G-like protein 1</fullName>
    </submittedName>
</protein>
<evidence type="ECO:0000313" key="11">
    <source>
        <dbReference type="EMBL" id="RWS14038.1"/>
    </source>
</evidence>
<evidence type="ECO:0000256" key="8">
    <source>
        <dbReference type="ARBA" id="ARBA00023136"/>
    </source>
</evidence>
<dbReference type="InterPro" id="IPR050352">
    <property type="entry name" value="ABCG_transporters"/>
</dbReference>
<dbReference type="SMART" id="SM00382">
    <property type="entry name" value="AAA"/>
    <property type="match status" value="1"/>
</dbReference>
<keyword evidence="7 9" id="KW-1133">Transmembrane helix</keyword>
<dbReference type="STRING" id="1965070.A0A443RFK1"/>
<evidence type="ECO:0000256" key="3">
    <source>
        <dbReference type="ARBA" id="ARBA00022448"/>
    </source>
</evidence>
<dbReference type="InterPro" id="IPR043926">
    <property type="entry name" value="ABCG_dom"/>
</dbReference>
<dbReference type="InterPro" id="IPR027417">
    <property type="entry name" value="P-loop_NTPase"/>
</dbReference>
<keyword evidence="3" id="KW-0813">Transport</keyword>
<name>A0A443RFK1_9ACAR</name>
<keyword evidence="5" id="KW-0547">Nucleotide-binding</keyword>
<feature type="transmembrane region" description="Helical" evidence="9">
    <location>
        <begin position="492"/>
        <end position="518"/>
    </location>
</feature>
<keyword evidence="6" id="KW-0067">ATP-binding</keyword>
<dbReference type="Pfam" id="PF19055">
    <property type="entry name" value="ABC2_membrane_7"/>
    <property type="match status" value="1"/>
</dbReference>
<comment type="subcellular location">
    <subcellularLocation>
        <location evidence="1">Membrane</location>
        <topology evidence="1">Multi-pass membrane protein</topology>
    </subcellularLocation>
</comment>
<feature type="domain" description="ABC transporter" evidence="10">
    <location>
        <begin position="57"/>
        <end position="309"/>
    </location>
</feature>
<dbReference type="Pfam" id="PF01061">
    <property type="entry name" value="ABC2_membrane"/>
    <property type="match status" value="1"/>
</dbReference>
<evidence type="ECO:0000313" key="12">
    <source>
        <dbReference type="Proteomes" id="UP000285301"/>
    </source>
</evidence>
<keyword evidence="12" id="KW-1185">Reference proteome</keyword>
<evidence type="ECO:0000256" key="9">
    <source>
        <dbReference type="SAM" id="Phobius"/>
    </source>
</evidence>
<feature type="transmembrane region" description="Helical" evidence="9">
    <location>
        <begin position="524"/>
        <end position="541"/>
    </location>
</feature>
<feature type="transmembrane region" description="Helical" evidence="9">
    <location>
        <begin position="387"/>
        <end position="408"/>
    </location>
</feature>
<dbReference type="PANTHER" id="PTHR48041:SF78">
    <property type="entry name" value="ABC TRANSPORTER EXPRESSED IN TRACHEA, ISOFORM A"/>
    <property type="match status" value="1"/>
</dbReference>
<dbReference type="EMBL" id="NCKU01000816">
    <property type="protein sequence ID" value="RWS14038.1"/>
    <property type="molecule type" value="Genomic_DNA"/>
</dbReference>
<dbReference type="GO" id="GO:0140359">
    <property type="term" value="F:ABC-type transporter activity"/>
    <property type="evidence" value="ECO:0007669"/>
    <property type="project" value="InterPro"/>
</dbReference>
<reference evidence="11 12" key="1">
    <citation type="journal article" date="2018" name="Gigascience">
        <title>Genomes of trombidid mites reveal novel predicted allergens and laterally-transferred genes associated with secondary metabolism.</title>
        <authorList>
            <person name="Dong X."/>
            <person name="Chaisiri K."/>
            <person name="Xia D."/>
            <person name="Armstrong S.D."/>
            <person name="Fang Y."/>
            <person name="Donnelly M.J."/>
            <person name="Kadowaki T."/>
            <person name="McGarry J.W."/>
            <person name="Darby A.C."/>
            <person name="Makepeace B.L."/>
        </authorList>
    </citation>
    <scope>NUCLEOTIDE SEQUENCE [LARGE SCALE GENOMIC DNA]</scope>
    <source>
        <strain evidence="11">UoL-WK</strain>
    </source>
</reference>
<dbReference type="PROSITE" id="PS00211">
    <property type="entry name" value="ABC_TRANSPORTER_1"/>
    <property type="match status" value="1"/>
</dbReference>
<feature type="transmembrane region" description="Helical" evidence="9">
    <location>
        <begin position="598"/>
        <end position="615"/>
    </location>
</feature>
<dbReference type="PROSITE" id="PS50893">
    <property type="entry name" value="ABC_TRANSPORTER_2"/>
    <property type="match status" value="1"/>
</dbReference>
<dbReference type="GO" id="GO:0005886">
    <property type="term" value="C:plasma membrane"/>
    <property type="evidence" value="ECO:0007669"/>
    <property type="project" value="TreeGrafter"/>
</dbReference>
<proteinExistence type="inferred from homology"/>
<feature type="transmembrane region" description="Helical" evidence="9">
    <location>
        <begin position="451"/>
        <end position="471"/>
    </location>
</feature>
<sequence>MNDSDVCRNQVECERVSAIEIKKDFIHSKSREVKEYEVVWYHLSYIVTNSWWKRKLASIQGIKDVPKSKLIIKDVNGHFKSGELVAIMGPSGAGKSTLLESLIGEKLSGREGRIVCTSEADLSIAYVPQHDRLYENLTVMESLVYAARLKLTTKYLEEEKELATGLQVDDLKTLDRKKQSYFKKKASELIDKLGLEVCADNRISVCSGGQLKRLSIAQELITKPNILILDEPTTGLDSNTCLMLMEYLKNLLDSTTTLSIVTTIHQPSYRVFSSFHRLYVLSRNGKCIYEGNPVVMADYLNQFDLECPQYYNPADFVAEVATGDYGEEAIDKLSEAHSEQFKNMIEKHNLEKLNDLHQMMKQRNFPFFDHFVILIERSLMLNVRNPWLFGLKFAVNLTIALFICFLYGTEVGKTSGCPPNFDQEFDPSQLEWLQKYAKAQVDAIINNCGNLFFSLVFILFVGTFVNVLTFPSECQVFVKEEHNAWYGIRTFFLAKTISEIPFLIFFTSLYTTITYLWLNQVMQIGRLLAYIFVHVLFSYYCESQGMLVGAIAMNFVTAGVYCAPLSVCPMVLFSGFFMKLSQIPYLYVPLIYMFPMNYAYDALIILIFGFNRCGIESQRSVTKMRESLSGWFSDALGVDTGNGNYTSTGVTMGFVNNVVDFVFGDYISEDGKVQSMAFNLFERSDNLFLIDIAVIMFM</sequence>
<comment type="similarity">
    <text evidence="2">Belongs to the ABC transporter superfamily. ABCG family. Eye pigment precursor importer (TC 3.A.1.204) subfamily.</text>
</comment>
<organism evidence="11 12">
    <name type="scientific">Dinothrombium tinctorium</name>
    <dbReference type="NCBI Taxonomy" id="1965070"/>
    <lineage>
        <taxon>Eukaryota</taxon>
        <taxon>Metazoa</taxon>
        <taxon>Ecdysozoa</taxon>
        <taxon>Arthropoda</taxon>
        <taxon>Chelicerata</taxon>
        <taxon>Arachnida</taxon>
        <taxon>Acari</taxon>
        <taxon>Acariformes</taxon>
        <taxon>Trombidiformes</taxon>
        <taxon>Prostigmata</taxon>
        <taxon>Anystina</taxon>
        <taxon>Parasitengona</taxon>
        <taxon>Trombidioidea</taxon>
        <taxon>Trombidiidae</taxon>
        <taxon>Dinothrombium</taxon>
    </lineage>
</organism>
<evidence type="ECO:0000256" key="5">
    <source>
        <dbReference type="ARBA" id="ARBA00022741"/>
    </source>
</evidence>
<dbReference type="InterPro" id="IPR013525">
    <property type="entry name" value="ABC2_TM"/>
</dbReference>
<dbReference type="PANTHER" id="PTHR48041">
    <property type="entry name" value="ABC TRANSPORTER G FAMILY MEMBER 28"/>
    <property type="match status" value="1"/>
</dbReference>
<feature type="transmembrane region" description="Helical" evidence="9">
    <location>
        <begin position="553"/>
        <end position="578"/>
    </location>
</feature>
<dbReference type="OrthoDB" id="66620at2759"/>
<evidence type="ECO:0000256" key="4">
    <source>
        <dbReference type="ARBA" id="ARBA00022692"/>
    </source>
</evidence>
<evidence type="ECO:0000259" key="10">
    <source>
        <dbReference type="PROSITE" id="PS50893"/>
    </source>
</evidence>
<dbReference type="InterPro" id="IPR003593">
    <property type="entry name" value="AAA+_ATPase"/>
</dbReference>
<evidence type="ECO:0000256" key="1">
    <source>
        <dbReference type="ARBA" id="ARBA00004141"/>
    </source>
</evidence>
<evidence type="ECO:0000256" key="7">
    <source>
        <dbReference type="ARBA" id="ARBA00022989"/>
    </source>
</evidence>
<dbReference type="InterPro" id="IPR017871">
    <property type="entry name" value="ABC_transporter-like_CS"/>
</dbReference>
<dbReference type="GO" id="GO:0016887">
    <property type="term" value="F:ATP hydrolysis activity"/>
    <property type="evidence" value="ECO:0007669"/>
    <property type="project" value="InterPro"/>
</dbReference>
<feature type="non-terminal residue" evidence="11">
    <location>
        <position position="698"/>
    </location>
</feature>
<dbReference type="Pfam" id="PF00005">
    <property type="entry name" value="ABC_tran"/>
    <property type="match status" value="1"/>
</dbReference>
<dbReference type="InterPro" id="IPR003439">
    <property type="entry name" value="ABC_transporter-like_ATP-bd"/>
</dbReference>
<accession>A0A443RFK1</accession>
<dbReference type="Proteomes" id="UP000285301">
    <property type="component" value="Unassembled WGS sequence"/>
</dbReference>
<dbReference type="GO" id="GO:0005524">
    <property type="term" value="F:ATP binding"/>
    <property type="evidence" value="ECO:0007669"/>
    <property type="project" value="UniProtKB-KW"/>
</dbReference>